<keyword evidence="3" id="KW-1185">Reference proteome</keyword>
<organism evidence="2 3">
    <name type="scientific">Fragilariopsis cylindrus CCMP1102</name>
    <dbReference type="NCBI Taxonomy" id="635003"/>
    <lineage>
        <taxon>Eukaryota</taxon>
        <taxon>Sar</taxon>
        <taxon>Stramenopiles</taxon>
        <taxon>Ochrophyta</taxon>
        <taxon>Bacillariophyta</taxon>
        <taxon>Bacillariophyceae</taxon>
        <taxon>Bacillariophycidae</taxon>
        <taxon>Bacillariales</taxon>
        <taxon>Bacillariaceae</taxon>
        <taxon>Fragilariopsis</taxon>
    </lineage>
</organism>
<evidence type="ECO:0000256" key="1">
    <source>
        <dbReference type="SAM" id="MobiDB-lite"/>
    </source>
</evidence>
<feature type="compositionally biased region" description="Low complexity" evidence="1">
    <location>
        <begin position="107"/>
        <end position="123"/>
    </location>
</feature>
<dbReference type="AlphaFoldDB" id="A0A1E7FLQ9"/>
<accession>A0A1E7FLQ9</accession>
<dbReference type="KEGG" id="fcy:FRACYDRAFT_237395"/>
<dbReference type="InParanoid" id="A0A1E7FLQ9"/>
<dbReference type="Proteomes" id="UP000095751">
    <property type="component" value="Unassembled WGS sequence"/>
</dbReference>
<gene>
    <name evidence="2" type="ORF">FRACYDRAFT_237395</name>
</gene>
<sequence>MQKYLSDFATFTARRASITTNSKSKKALKNRILGDLNDSEEDLDKVWLKAPIKASINGTTVNLAFNEWLNDVLRRPIDDNNNIDNNDQLESDLVSDEVFPCEECCEESSSPPSQPSLSSSSSSKNDLSYYQANRFRAVVQSSLLSPLVAAML</sequence>
<reference evidence="2 3" key="1">
    <citation type="submission" date="2016-09" db="EMBL/GenBank/DDBJ databases">
        <title>Extensive genetic diversity and differential bi-allelic expression allows diatom success in the polar Southern Ocean.</title>
        <authorList>
            <consortium name="DOE Joint Genome Institute"/>
            <person name="Mock T."/>
            <person name="Otillar R.P."/>
            <person name="Strauss J."/>
            <person name="Dupont C."/>
            <person name="Frickenhaus S."/>
            <person name="Maumus F."/>
            <person name="Mcmullan M."/>
            <person name="Sanges R."/>
            <person name="Schmutz J."/>
            <person name="Toseland A."/>
            <person name="Valas R."/>
            <person name="Veluchamy A."/>
            <person name="Ward B.J."/>
            <person name="Allen A."/>
            <person name="Barry K."/>
            <person name="Falciatore A."/>
            <person name="Ferrante M."/>
            <person name="Fortunato A.E."/>
            <person name="Gloeckner G."/>
            <person name="Gruber A."/>
            <person name="Hipkin R."/>
            <person name="Janech M."/>
            <person name="Kroth P."/>
            <person name="Leese F."/>
            <person name="Lindquist E."/>
            <person name="Lyon B.R."/>
            <person name="Martin J."/>
            <person name="Mayer C."/>
            <person name="Parker M."/>
            <person name="Quesneville H."/>
            <person name="Raymond J."/>
            <person name="Uhlig C."/>
            <person name="Valentin K.U."/>
            <person name="Worden A.Z."/>
            <person name="Armbrust E.V."/>
            <person name="Bowler C."/>
            <person name="Green B."/>
            <person name="Moulton V."/>
            <person name="Van Oosterhout C."/>
            <person name="Grigoriev I."/>
        </authorList>
    </citation>
    <scope>NUCLEOTIDE SEQUENCE [LARGE SCALE GENOMIC DNA]</scope>
    <source>
        <strain evidence="2 3">CCMP1102</strain>
    </source>
</reference>
<evidence type="ECO:0000313" key="2">
    <source>
        <dbReference type="EMBL" id="OEU19102.1"/>
    </source>
</evidence>
<evidence type="ECO:0000313" key="3">
    <source>
        <dbReference type="Proteomes" id="UP000095751"/>
    </source>
</evidence>
<proteinExistence type="predicted"/>
<feature type="region of interest" description="Disordered" evidence="1">
    <location>
        <begin position="104"/>
        <end position="123"/>
    </location>
</feature>
<protein>
    <submittedName>
        <fullName evidence="2">Uncharacterized protein</fullName>
    </submittedName>
</protein>
<name>A0A1E7FLQ9_9STRA</name>
<dbReference type="EMBL" id="KV784356">
    <property type="protein sequence ID" value="OEU19102.1"/>
    <property type="molecule type" value="Genomic_DNA"/>
</dbReference>